<dbReference type="PANTHER" id="PTHR43687">
    <property type="entry name" value="ADENYLYLSULFATE REDUCTASE, BETA SUBUNIT"/>
    <property type="match status" value="1"/>
</dbReference>
<keyword evidence="1" id="KW-0004">4Fe-4S</keyword>
<evidence type="ECO:0000313" key="7">
    <source>
        <dbReference type="Proteomes" id="UP001207408"/>
    </source>
</evidence>
<evidence type="ECO:0000256" key="3">
    <source>
        <dbReference type="ARBA" id="ARBA00023004"/>
    </source>
</evidence>
<comment type="caution">
    <text evidence="6">The sequence shown here is derived from an EMBL/GenBank/DDBJ whole genome shotgun (WGS) entry which is preliminary data.</text>
</comment>
<feature type="domain" description="4Fe-4S ferredoxin-type" evidence="5">
    <location>
        <begin position="186"/>
        <end position="214"/>
    </location>
</feature>
<evidence type="ECO:0000259" key="5">
    <source>
        <dbReference type="PROSITE" id="PS51379"/>
    </source>
</evidence>
<gene>
    <name evidence="6" type="ORF">OM074_11675</name>
</gene>
<keyword evidence="7" id="KW-1185">Reference proteome</keyword>
<evidence type="ECO:0000256" key="4">
    <source>
        <dbReference type="ARBA" id="ARBA00023014"/>
    </source>
</evidence>
<keyword evidence="4" id="KW-0411">Iron-sulfur</keyword>
<dbReference type="GO" id="GO:0051539">
    <property type="term" value="F:4 iron, 4 sulfur cluster binding"/>
    <property type="evidence" value="ECO:0007669"/>
    <property type="project" value="UniProtKB-KW"/>
</dbReference>
<dbReference type="Gene3D" id="3.30.70.20">
    <property type="match status" value="1"/>
</dbReference>
<reference evidence="6" key="1">
    <citation type="submission" date="2022-10" db="EMBL/GenBank/DDBJ databases">
        <authorList>
            <person name="Yu W.X."/>
        </authorList>
    </citation>
    <scope>NUCLEOTIDE SEQUENCE</scope>
    <source>
        <strain evidence="6">D04</strain>
    </source>
</reference>
<dbReference type="InterPro" id="IPR050572">
    <property type="entry name" value="Fe-S_Ferredoxin"/>
</dbReference>
<organism evidence="6 7">
    <name type="scientific">Plebeiibacterium marinum</name>
    <dbReference type="NCBI Taxonomy" id="2992111"/>
    <lineage>
        <taxon>Bacteria</taxon>
        <taxon>Pseudomonadati</taxon>
        <taxon>Bacteroidota</taxon>
        <taxon>Bacteroidia</taxon>
        <taxon>Marinilabiliales</taxon>
        <taxon>Marinilabiliaceae</taxon>
        <taxon>Plebeiibacterium</taxon>
    </lineage>
</organism>
<dbReference type="InterPro" id="IPR017896">
    <property type="entry name" value="4Fe4S_Fe-S-bd"/>
</dbReference>
<evidence type="ECO:0000256" key="1">
    <source>
        <dbReference type="ARBA" id="ARBA00022485"/>
    </source>
</evidence>
<protein>
    <submittedName>
        <fullName evidence="6">EFR1 family ferrodoxin</fullName>
    </submittedName>
</protein>
<dbReference type="InterPro" id="IPR029039">
    <property type="entry name" value="Flavoprotein-like_sf"/>
</dbReference>
<dbReference type="PROSITE" id="PS00198">
    <property type="entry name" value="4FE4S_FER_1"/>
    <property type="match status" value="1"/>
</dbReference>
<dbReference type="EMBL" id="JAPDPI010000022">
    <property type="protein sequence ID" value="MCW3806285.1"/>
    <property type="molecule type" value="Genomic_DNA"/>
</dbReference>
<name>A0AAE3SJZ5_9BACT</name>
<keyword evidence="2" id="KW-0479">Metal-binding</keyword>
<dbReference type="AlphaFoldDB" id="A0AAE3SJZ5"/>
<dbReference type="PANTHER" id="PTHR43687:SF1">
    <property type="entry name" value="FERREDOXIN III"/>
    <property type="match status" value="1"/>
</dbReference>
<dbReference type="InterPro" id="IPR047964">
    <property type="entry name" value="EFR1-like"/>
</dbReference>
<evidence type="ECO:0000256" key="2">
    <source>
        <dbReference type="ARBA" id="ARBA00022723"/>
    </source>
</evidence>
<dbReference type="Proteomes" id="UP001207408">
    <property type="component" value="Unassembled WGS sequence"/>
</dbReference>
<dbReference type="SUPFAM" id="SSF54862">
    <property type="entry name" value="4Fe-4S ferredoxins"/>
    <property type="match status" value="1"/>
</dbReference>
<dbReference type="PROSITE" id="PS51379">
    <property type="entry name" value="4FE4S_FER_2"/>
    <property type="match status" value="1"/>
</dbReference>
<dbReference type="GO" id="GO:0046872">
    <property type="term" value="F:metal ion binding"/>
    <property type="evidence" value="ECO:0007669"/>
    <property type="project" value="UniProtKB-KW"/>
</dbReference>
<sequence length="265" mass="30175">MLILCIMDTALYYFSGTGNSLSVARTIKDQITDCEIFPIIGCLKQRPIKISAQRVGIIFPIHFMTIPRIVCEFLSEMNFQKPQYIFVIVTGANPKLGNALSLAVKYLQALGQTLNAGYFIPMVAAHFPYISLSKTKHPDQQYQEAHKKVLDISKKIRQLENGFDKEFAVFADIKQLVTKETKAKEKFFTIDDGCIRCGYCMQVCPFQNIRLHGKHIQRLDNCHSCFACLHFCSKSVIQYKKLSVGKPRHHHPSVSLNDISLQRNL</sequence>
<accession>A0AAE3SJZ5</accession>
<evidence type="ECO:0000313" key="6">
    <source>
        <dbReference type="EMBL" id="MCW3806285.1"/>
    </source>
</evidence>
<dbReference type="InterPro" id="IPR017900">
    <property type="entry name" value="4Fe4S_Fe_S_CS"/>
</dbReference>
<keyword evidence="3" id="KW-0408">Iron</keyword>
<proteinExistence type="predicted"/>
<dbReference type="Pfam" id="PF13237">
    <property type="entry name" value="Fer4_10"/>
    <property type="match status" value="1"/>
</dbReference>
<dbReference type="SUPFAM" id="SSF52218">
    <property type="entry name" value="Flavoproteins"/>
    <property type="match status" value="1"/>
</dbReference>
<dbReference type="NCBIfam" id="NF038196">
    <property type="entry name" value="ferrodoxin_EFR1"/>
    <property type="match status" value="1"/>
</dbReference>